<dbReference type="InterPro" id="IPR029000">
    <property type="entry name" value="Cyclophilin-like_dom_sf"/>
</dbReference>
<evidence type="ECO:0000313" key="12">
    <source>
        <dbReference type="Proteomes" id="UP001347884"/>
    </source>
</evidence>
<dbReference type="eggNOG" id="COG2049">
    <property type="taxonomic scope" value="Bacteria"/>
</dbReference>
<reference evidence="6 9" key="2">
    <citation type="submission" date="2018-06" db="EMBL/GenBank/DDBJ databases">
        <authorList>
            <person name="Teymurazov M."/>
            <person name="Kislichkina A."/>
            <person name="Abaymova A."/>
            <person name="Mukhina T."/>
            <person name="Mayskaya N."/>
            <person name="Svetoch E."/>
            <person name="Bogun A."/>
        </authorList>
    </citation>
    <scope>NUCLEOTIDE SEQUENCE [LARGE SCALE GENOMIC DNA]</scope>
    <source>
        <strain evidence="6 9">SCPM-O-B-8406</strain>
    </source>
</reference>
<dbReference type="GO" id="GO:0005524">
    <property type="term" value="F:ATP binding"/>
    <property type="evidence" value="ECO:0007669"/>
    <property type="project" value="UniProtKB-KW"/>
</dbReference>
<sequence length="216" mass="24394">MFTFSLTSECTLLCSLPPPAELDKQRQIWFVAEKMRQQENVQEVVVGMNNFSLFYTPNADLDKLKWKVSQYWQETPEQTSNHQGRLIEIPVHYGGEFGEDLFDVAKFHQTTAEEIVRRHTSPIYTVFMMGFQPGFPYLGGLPENLHTPRRDQPRTKVPAGSVGIGGSQTGVYPFTSPGGWQLLGRTEIPLFDIKQTPPVLLMAGDNVKFVAESITL</sequence>
<evidence type="ECO:0000256" key="1">
    <source>
        <dbReference type="ARBA" id="ARBA00022741"/>
    </source>
</evidence>
<dbReference type="Gene3D" id="2.40.100.10">
    <property type="entry name" value="Cyclophilin-like"/>
    <property type="match status" value="1"/>
</dbReference>
<keyword evidence="12" id="KW-1185">Reference proteome</keyword>
<evidence type="ECO:0000313" key="7">
    <source>
        <dbReference type="EMBL" id="RZN58036.1"/>
    </source>
</evidence>
<accession>A0A0F5EVV0</accession>
<dbReference type="RefSeq" id="WP_046098894.1">
    <property type="nucleotide sequence ID" value="NZ_CP081939.1"/>
</dbReference>
<evidence type="ECO:0000313" key="6">
    <source>
        <dbReference type="EMBL" id="PXZ40807.1"/>
    </source>
</evidence>
<dbReference type="EMBL" id="QJPJ01000001">
    <property type="protein sequence ID" value="PXZ40807.1"/>
    <property type="molecule type" value="Genomic_DNA"/>
</dbReference>
<evidence type="ECO:0000313" key="11">
    <source>
        <dbReference type="Proteomes" id="UP000294229"/>
    </source>
</evidence>
<dbReference type="EMBL" id="UFSW01000001">
    <property type="protein sequence ID" value="SUU97017.1"/>
    <property type="molecule type" value="Genomic_DNA"/>
</dbReference>
<keyword evidence="3" id="KW-0067">ATP-binding</keyword>
<dbReference type="PANTHER" id="PTHR34698:SF2">
    <property type="entry name" value="5-OXOPROLINASE SUBUNIT B"/>
    <property type="match status" value="1"/>
</dbReference>
<reference evidence="8 10" key="1">
    <citation type="submission" date="2018-06" db="EMBL/GenBank/DDBJ databases">
        <authorList>
            <consortium name="Pathogen Informatics"/>
            <person name="Doyle S."/>
        </authorList>
    </citation>
    <scope>NUCLEOTIDE SEQUENCE [LARGE SCALE GENOMIC DNA]</scope>
    <source>
        <strain evidence="8 10">NCTC10926</strain>
    </source>
</reference>
<protein>
    <submittedName>
        <fullName evidence="7">5-oxoprolinase subunit PxpB</fullName>
        <ecNumber evidence="7">3.5.2.9</ecNumber>
    </submittedName>
    <submittedName>
        <fullName evidence="6">Allophanate hydrolase subunit 1</fullName>
    </submittedName>
    <submittedName>
        <fullName evidence="8">Sporulation inhibitor kipI</fullName>
    </submittedName>
</protein>
<dbReference type="Proteomes" id="UP000247594">
    <property type="component" value="Unassembled WGS sequence"/>
</dbReference>
<dbReference type="InterPro" id="IPR010016">
    <property type="entry name" value="PxpB"/>
</dbReference>
<evidence type="ECO:0000313" key="8">
    <source>
        <dbReference type="EMBL" id="SUU97017.1"/>
    </source>
</evidence>
<dbReference type="SMART" id="SM00796">
    <property type="entry name" value="AHS1"/>
    <property type="match status" value="1"/>
</dbReference>
<reference evidence="5 12" key="4">
    <citation type="journal article" date="2022" name="Front. Microbiol.">
        <title>Commensal bacteria contribute to the growth of multidrug-resistant Avibacterium paragallinarum in chickens.</title>
        <authorList>
            <person name="Zhu J."/>
            <person name="Chen Y."/>
            <person name="Wu Y."/>
            <person name="Wang Y."/>
            <person name="Zhu K."/>
        </authorList>
    </citation>
    <scope>NUCLEOTIDE SEQUENCE [LARGE SCALE GENOMIC DNA]</scope>
    <source>
        <strain evidence="5 12">AV25</strain>
    </source>
</reference>
<dbReference type="EC" id="3.5.2.9" evidence="7"/>
<evidence type="ECO:0000256" key="3">
    <source>
        <dbReference type="ARBA" id="ARBA00022840"/>
    </source>
</evidence>
<evidence type="ECO:0000313" key="10">
    <source>
        <dbReference type="Proteomes" id="UP000254620"/>
    </source>
</evidence>
<dbReference type="SUPFAM" id="SSF50891">
    <property type="entry name" value="Cyclophilin-like"/>
    <property type="match status" value="1"/>
</dbReference>
<dbReference type="EMBL" id="RQXS01000038">
    <property type="protein sequence ID" value="RZN58036.1"/>
    <property type="molecule type" value="Genomic_DNA"/>
</dbReference>
<evidence type="ECO:0000256" key="2">
    <source>
        <dbReference type="ARBA" id="ARBA00022801"/>
    </source>
</evidence>
<dbReference type="GO" id="GO:0017168">
    <property type="term" value="F:5-oxoprolinase (ATP-hydrolyzing) activity"/>
    <property type="evidence" value="ECO:0007669"/>
    <property type="project" value="UniProtKB-EC"/>
</dbReference>
<dbReference type="AlphaFoldDB" id="A0A0F5EVV0"/>
<organism evidence="7 11">
    <name type="scientific">Avibacterium paragallinarum</name>
    <name type="common">Haemophilus gallinarum</name>
    <dbReference type="NCBI Taxonomy" id="728"/>
    <lineage>
        <taxon>Bacteria</taxon>
        <taxon>Pseudomonadati</taxon>
        <taxon>Pseudomonadota</taxon>
        <taxon>Gammaproteobacteria</taxon>
        <taxon>Pasteurellales</taxon>
        <taxon>Pasteurellaceae</taxon>
        <taxon>Avibacterium</taxon>
    </lineage>
</organism>
<dbReference type="InterPro" id="IPR003833">
    <property type="entry name" value="CT_C_D"/>
</dbReference>
<dbReference type="PANTHER" id="PTHR34698">
    <property type="entry name" value="5-OXOPROLINASE SUBUNIT B"/>
    <property type="match status" value="1"/>
</dbReference>
<feature type="domain" description="Carboxyltransferase" evidence="4">
    <location>
        <begin position="2"/>
        <end position="201"/>
    </location>
</feature>
<proteinExistence type="predicted"/>
<reference evidence="7 11" key="3">
    <citation type="submission" date="2018-11" db="EMBL/GenBank/DDBJ databases">
        <title>Sequencing Av. paragallinarum serogroups.</title>
        <authorList>
            <person name="Hellmuth J.E."/>
            <person name="Boucher C.E."/>
            <person name="Cason E.D."/>
        </authorList>
    </citation>
    <scope>NUCLEOTIDE SEQUENCE [LARGE SCALE GENOMIC DNA]</scope>
    <source>
        <strain evidence="7 11">SA-3</strain>
    </source>
</reference>
<evidence type="ECO:0000259" key="4">
    <source>
        <dbReference type="SMART" id="SM00796"/>
    </source>
</evidence>
<dbReference type="SUPFAM" id="SSF160467">
    <property type="entry name" value="PH0987 N-terminal domain-like"/>
    <property type="match status" value="1"/>
</dbReference>
<dbReference type="Proteomes" id="UP000254620">
    <property type="component" value="Unassembled WGS sequence"/>
</dbReference>
<dbReference type="OrthoDB" id="9778567at2"/>
<dbReference type="Proteomes" id="UP001347884">
    <property type="component" value="Unassembled WGS sequence"/>
</dbReference>
<dbReference type="STRING" id="728.VY92_08000"/>
<reference evidence="5" key="5">
    <citation type="submission" date="2022-05" db="EMBL/GenBank/DDBJ databases">
        <authorList>
            <person name="Chen Y."/>
            <person name="Zhu J."/>
            <person name="Zhu K."/>
        </authorList>
    </citation>
    <scope>NUCLEOTIDE SEQUENCE</scope>
    <source>
        <strain evidence="5">AV25</strain>
    </source>
</reference>
<dbReference type="Proteomes" id="UP000294229">
    <property type="component" value="Unassembled WGS sequence"/>
</dbReference>
<gene>
    <name evidence="7" type="primary">pxpB</name>
    <name evidence="8" type="synonym">kipI</name>
    <name evidence="6" type="ORF">DM482_01330</name>
    <name evidence="7" type="ORF">EIG79_08120</name>
    <name evidence="5" type="ORF">M5S13_12410</name>
    <name evidence="8" type="ORF">NCTC10926_00381</name>
</gene>
<evidence type="ECO:0000313" key="5">
    <source>
        <dbReference type="EMBL" id="MEE6042658.1"/>
    </source>
</evidence>
<keyword evidence="2 7" id="KW-0378">Hydrolase</keyword>
<name>A0A0F5EVV0_AVIPA</name>
<keyword evidence="1" id="KW-0547">Nucleotide-binding</keyword>
<dbReference type="EMBL" id="JAMDKF010000048">
    <property type="protein sequence ID" value="MEE6042658.1"/>
    <property type="molecule type" value="Genomic_DNA"/>
</dbReference>
<dbReference type="NCBIfam" id="TIGR00370">
    <property type="entry name" value="5-oxoprolinase subunit PxpB"/>
    <property type="match status" value="1"/>
</dbReference>
<evidence type="ECO:0000313" key="9">
    <source>
        <dbReference type="Proteomes" id="UP000247594"/>
    </source>
</evidence>
<dbReference type="Pfam" id="PF02682">
    <property type="entry name" value="CT_C_D"/>
    <property type="match status" value="1"/>
</dbReference>